<dbReference type="STRING" id="29760.F6HRC0"/>
<keyword evidence="2" id="KW-1185">Reference proteome</keyword>
<evidence type="ECO:0000313" key="2">
    <source>
        <dbReference type="Proteomes" id="UP000009183"/>
    </source>
</evidence>
<dbReference type="eggNOG" id="KOG0331">
    <property type="taxonomic scope" value="Eukaryota"/>
</dbReference>
<dbReference type="HOGENOM" id="CLU_206166_0_0_1"/>
<dbReference type="PaxDb" id="29760-VIT_12s0142g00500.t01"/>
<name>F6HRC0_VITVI</name>
<sequence>MTKAVQKLIDEEFQGIVHLRTSTLHKKIASARLDFIKLSGSENELEALLQVLEPSLAKGNKKKKVG</sequence>
<dbReference type="InParanoid" id="F6HRC0"/>
<reference evidence="2" key="1">
    <citation type="journal article" date="2007" name="Nature">
        <title>The grapevine genome sequence suggests ancestral hexaploidization in major angiosperm phyla.</title>
        <authorList>
            <consortium name="The French-Italian Public Consortium for Grapevine Genome Characterization."/>
            <person name="Jaillon O."/>
            <person name="Aury J.-M."/>
            <person name="Noel B."/>
            <person name="Policriti A."/>
            <person name="Clepet C."/>
            <person name="Casagrande A."/>
            <person name="Choisne N."/>
            <person name="Aubourg S."/>
            <person name="Vitulo N."/>
            <person name="Jubin C."/>
            <person name="Vezzi A."/>
            <person name="Legeai F."/>
            <person name="Hugueney P."/>
            <person name="Dasilva C."/>
            <person name="Horner D."/>
            <person name="Mica E."/>
            <person name="Jublot D."/>
            <person name="Poulain J."/>
            <person name="Bruyere C."/>
            <person name="Billault A."/>
            <person name="Segurens B."/>
            <person name="Gouyvenoux M."/>
            <person name="Ugarte E."/>
            <person name="Cattonaro F."/>
            <person name="Anthouard V."/>
            <person name="Vico V."/>
            <person name="Del Fabbro C."/>
            <person name="Alaux M."/>
            <person name="Di Gaspero G."/>
            <person name="Dumas V."/>
            <person name="Felice N."/>
            <person name="Paillard S."/>
            <person name="Juman I."/>
            <person name="Moroldo M."/>
            <person name="Scalabrin S."/>
            <person name="Canaguier A."/>
            <person name="Le Clainche I."/>
            <person name="Malacrida G."/>
            <person name="Durand E."/>
            <person name="Pesole G."/>
            <person name="Laucou V."/>
            <person name="Chatelet P."/>
            <person name="Merdinoglu D."/>
            <person name="Delledonne M."/>
            <person name="Pezzotti M."/>
            <person name="Lecharny A."/>
            <person name="Scarpelli C."/>
            <person name="Artiguenave F."/>
            <person name="Pe M.E."/>
            <person name="Valle G."/>
            <person name="Morgante M."/>
            <person name="Caboche M."/>
            <person name="Adam-Blondon A.-F."/>
            <person name="Weissenbach J."/>
            <person name="Quetier F."/>
            <person name="Wincker P."/>
        </authorList>
    </citation>
    <scope>NUCLEOTIDE SEQUENCE [LARGE SCALE GENOMIC DNA]</scope>
    <source>
        <strain evidence="2">cv. Pinot noir / PN40024</strain>
    </source>
</reference>
<dbReference type="AlphaFoldDB" id="F6HRC0"/>
<gene>
    <name evidence="1" type="ordered locus">VIT_12s0142g00500</name>
</gene>
<proteinExistence type="predicted"/>
<dbReference type="Proteomes" id="UP000009183">
    <property type="component" value="Chromosome 12, unordered"/>
</dbReference>
<evidence type="ECO:0000313" key="1">
    <source>
        <dbReference type="EMBL" id="CCB57228.1"/>
    </source>
</evidence>
<protein>
    <submittedName>
        <fullName evidence="1">Uncharacterized protein</fullName>
    </submittedName>
</protein>
<dbReference type="EMBL" id="FN596011">
    <property type="protein sequence ID" value="CCB57228.1"/>
    <property type="molecule type" value="Genomic_DNA"/>
</dbReference>
<accession>F6HRC0</accession>
<organism evidence="1 2">
    <name type="scientific">Vitis vinifera</name>
    <name type="common">Grape</name>
    <dbReference type="NCBI Taxonomy" id="29760"/>
    <lineage>
        <taxon>Eukaryota</taxon>
        <taxon>Viridiplantae</taxon>
        <taxon>Streptophyta</taxon>
        <taxon>Embryophyta</taxon>
        <taxon>Tracheophyta</taxon>
        <taxon>Spermatophyta</taxon>
        <taxon>Magnoliopsida</taxon>
        <taxon>eudicotyledons</taxon>
        <taxon>Gunneridae</taxon>
        <taxon>Pentapetalae</taxon>
        <taxon>rosids</taxon>
        <taxon>Vitales</taxon>
        <taxon>Vitaceae</taxon>
        <taxon>Viteae</taxon>
        <taxon>Vitis</taxon>
    </lineage>
</organism>